<evidence type="ECO:0000256" key="1">
    <source>
        <dbReference type="SAM" id="SignalP"/>
    </source>
</evidence>
<dbReference type="InterPro" id="IPR036058">
    <property type="entry name" value="Kazal_dom_sf"/>
</dbReference>
<dbReference type="AlphaFoldDB" id="A0AAU9F9Z6"/>
<keyword evidence="1" id="KW-0732">Signal</keyword>
<name>A0AAU9F9Z6_DROMD</name>
<proteinExistence type="predicted"/>
<evidence type="ECO:0000313" key="2">
    <source>
        <dbReference type="EMBL" id="BFF92538.1"/>
    </source>
</evidence>
<sequence length="113" mass="12539">MKSFFSLCVILAVALSQVEGSCTGNCPDTEEVVWALGPNCQVFRNKCYFDKANCNRKPPLTITTKEECQIKCADICPAVYRPVYVIQNGKMRTFGNACEKNAHICSTGETFVE</sequence>
<protein>
    <submittedName>
        <fullName evidence="2">Follistatin</fullName>
    </submittedName>
</protein>
<gene>
    <name evidence="2" type="ORF">DMAD_10574</name>
</gene>
<feature type="chain" id="PRO_5043818314" evidence="1">
    <location>
        <begin position="21"/>
        <end position="113"/>
    </location>
</feature>
<accession>A0AAU9F9Z6</accession>
<dbReference type="Gene3D" id="3.30.60.30">
    <property type="match status" value="1"/>
</dbReference>
<evidence type="ECO:0000313" key="3">
    <source>
        <dbReference type="Proteomes" id="UP001500889"/>
    </source>
</evidence>
<dbReference type="EMBL" id="AP029263">
    <property type="protein sequence ID" value="BFF92538.1"/>
    <property type="molecule type" value="Genomic_DNA"/>
</dbReference>
<dbReference type="SUPFAM" id="SSF100895">
    <property type="entry name" value="Kazal-type serine protease inhibitors"/>
    <property type="match status" value="1"/>
</dbReference>
<reference evidence="2 3" key="1">
    <citation type="submission" date="2024-02" db="EMBL/GenBank/DDBJ databases">
        <title>A chromosome-level genome assembly of Drosophila madeirensis, a fruit fly species endemic to Madeira island.</title>
        <authorList>
            <person name="Tomihara K."/>
            <person name="Llopart A."/>
            <person name="Yamamoto D."/>
        </authorList>
    </citation>
    <scope>NUCLEOTIDE SEQUENCE [LARGE SCALE GENOMIC DNA]</scope>
    <source>
        <strain evidence="2 3">RF1</strain>
    </source>
</reference>
<dbReference type="Proteomes" id="UP001500889">
    <property type="component" value="Chromosome O"/>
</dbReference>
<organism evidence="2 3">
    <name type="scientific">Drosophila madeirensis</name>
    <name type="common">Fruit fly</name>
    <dbReference type="NCBI Taxonomy" id="30013"/>
    <lineage>
        <taxon>Eukaryota</taxon>
        <taxon>Metazoa</taxon>
        <taxon>Ecdysozoa</taxon>
        <taxon>Arthropoda</taxon>
        <taxon>Hexapoda</taxon>
        <taxon>Insecta</taxon>
        <taxon>Pterygota</taxon>
        <taxon>Neoptera</taxon>
        <taxon>Endopterygota</taxon>
        <taxon>Diptera</taxon>
        <taxon>Brachycera</taxon>
        <taxon>Muscomorpha</taxon>
        <taxon>Ephydroidea</taxon>
        <taxon>Drosophilidae</taxon>
        <taxon>Drosophila</taxon>
        <taxon>Sophophora</taxon>
    </lineage>
</organism>
<keyword evidence="3" id="KW-1185">Reference proteome</keyword>
<feature type="signal peptide" evidence="1">
    <location>
        <begin position="1"/>
        <end position="20"/>
    </location>
</feature>